<feature type="active site" evidence="4">
    <location>
        <position position="422"/>
    </location>
</feature>
<comment type="caution">
    <text evidence="9">The sequence shown here is derived from an EMBL/GenBank/DDBJ whole genome shotgun (WGS) entry which is preliminary data.</text>
</comment>
<feature type="active site" evidence="4">
    <location>
        <position position="421"/>
    </location>
</feature>
<feature type="binding site" evidence="5">
    <location>
        <position position="461"/>
    </location>
    <ligand>
        <name>substrate</name>
    </ligand>
</feature>
<feature type="compositionally biased region" description="Basic and acidic residues" evidence="6">
    <location>
        <begin position="713"/>
        <end position="730"/>
    </location>
</feature>
<feature type="region of interest" description="Disordered" evidence="6">
    <location>
        <begin position="663"/>
        <end position="736"/>
    </location>
</feature>
<evidence type="ECO:0000256" key="3">
    <source>
        <dbReference type="ARBA" id="ARBA00022801"/>
    </source>
</evidence>
<accession>A0A8S4PJP1</accession>
<protein>
    <recommendedName>
        <fullName evidence="2">poly(ADP-ribose) glycohydrolase</fullName>
        <ecNumber evidence="2">3.2.1.143</ecNumber>
    </recommendedName>
</protein>
<evidence type="ECO:0000256" key="2">
    <source>
        <dbReference type="ARBA" id="ARBA00012255"/>
    </source>
</evidence>
<evidence type="ECO:0000313" key="10">
    <source>
        <dbReference type="Proteomes" id="UP000749559"/>
    </source>
</evidence>
<dbReference type="InterPro" id="IPR048362">
    <property type="entry name" value="PARG_helical"/>
</dbReference>
<feature type="domain" description="PARG helical" evidence="8">
    <location>
        <begin position="241"/>
        <end position="363"/>
    </location>
</feature>
<dbReference type="GO" id="GO:0005975">
    <property type="term" value="P:carbohydrate metabolic process"/>
    <property type="evidence" value="ECO:0007669"/>
    <property type="project" value="InterPro"/>
</dbReference>
<feature type="compositionally biased region" description="Polar residues" evidence="6">
    <location>
        <begin position="72"/>
        <end position="90"/>
    </location>
</feature>
<feature type="region of interest" description="Disordered" evidence="6">
    <location>
        <begin position="626"/>
        <end position="650"/>
    </location>
</feature>
<dbReference type="Pfam" id="PF20811">
    <property type="entry name" value="PARG_cat_N"/>
    <property type="match status" value="1"/>
</dbReference>
<sequence>MRRCLFQVAIKRLIYIMSGSGTKRSRQCSILEFTSSNKRPCSSTSAIMESGKNNTDPEMREKMAIAALKRATSVTSSSVDPTLENSQQDMFSDGEENKSQGAEGGSWSPIQEDRKEESYKGTPIKELFTKPDCVKNTSPKMSTVDHAILFKHPFIPDEVPEPYPKLYIDKWHPDYVYMPCSPENKYPKSMGREKHIVERWPLIQDALRGNIRNSHDLERQIKMYNTRQWDFDGLHDYFQFMDEGERTEIFKKTIPNMVVLALEIRKYCTQGIPLLKANKNRSITMTQHQAACLLANAFFCTFPRRNTRKRDSEFANYPDINFSSLFSRGSRYNTRKAEKLHCIFHYFKRVTDEMPQGTITFRRQVIDHNKCPNWASSDKPLTRLHVTSKGTIEDDGKGMLQVDFANKFLGGGVLGHGCVQEEIRFLICPELILSKLVTEKLEAHECLIMTGCMRFSNYTGYADSFRWNGDHFEVPERDAWGRVNTEVVAIDALVFHQYNDQFKTGLVKRELNKAYAGFYAGPDIPEDNNPAVATGNWGCGAFGGDLRLKALIQIMAAAEANRDVCYFTFGDNKLRDDMFEIHKYFKDRDLKVGDVYSYILQYNRNYCQKYAKPKKNLFQYILKAEQSGSETEEENEAETPIITLDDSDDESKVWEKLPADLESIEKLGPDKSSSGNVGSYRGQSGSNAGHNLDEHEAMEVDGVDANQTSSKDSYSKKRNTEGHVKHKVDSDGSSSP</sequence>
<evidence type="ECO:0000256" key="1">
    <source>
        <dbReference type="ARBA" id="ARBA00009545"/>
    </source>
</evidence>
<name>A0A8S4PJP1_OWEFU</name>
<dbReference type="AlphaFoldDB" id="A0A8S4PJP1"/>
<feature type="binding site" evidence="5">
    <location>
        <position position="406"/>
    </location>
    <ligand>
        <name>substrate</name>
    </ligand>
</feature>
<dbReference type="InterPro" id="IPR007724">
    <property type="entry name" value="Poly_GlycHdrlase"/>
</dbReference>
<proteinExistence type="inferred from homology"/>
<dbReference type="GO" id="GO:0005634">
    <property type="term" value="C:nucleus"/>
    <property type="evidence" value="ECO:0007669"/>
    <property type="project" value="TreeGrafter"/>
</dbReference>
<feature type="active site" evidence="4">
    <location>
        <position position="403"/>
    </location>
</feature>
<organism evidence="9 10">
    <name type="scientific">Owenia fusiformis</name>
    <name type="common">Polychaete worm</name>
    <dbReference type="NCBI Taxonomy" id="6347"/>
    <lineage>
        <taxon>Eukaryota</taxon>
        <taxon>Metazoa</taxon>
        <taxon>Spiralia</taxon>
        <taxon>Lophotrochozoa</taxon>
        <taxon>Annelida</taxon>
        <taxon>Polychaeta</taxon>
        <taxon>Sedentaria</taxon>
        <taxon>Canalipalpata</taxon>
        <taxon>Sabellida</taxon>
        <taxon>Oweniida</taxon>
        <taxon>Oweniidae</taxon>
        <taxon>Owenia</taxon>
    </lineage>
</organism>
<dbReference type="GO" id="GO:0005737">
    <property type="term" value="C:cytoplasm"/>
    <property type="evidence" value="ECO:0007669"/>
    <property type="project" value="TreeGrafter"/>
</dbReference>
<dbReference type="GO" id="GO:0004649">
    <property type="term" value="F:poly(ADP-ribose) glycohydrolase activity"/>
    <property type="evidence" value="ECO:0007669"/>
    <property type="project" value="UniProtKB-EC"/>
</dbReference>
<keyword evidence="10" id="KW-1185">Reference proteome</keyword>
<evidence type="ECO:0000259" key="7">
    <source>
        <dbReference type="Pfam" id="PF05028"/>
    </source>
</evidence>
<evidence type="ECO:0000256" key="4">
    <source>
        <dbReference type="PIRSR" id="PIRSR607724-1"/>
    </source>
</evidence>
<dbReference type="Proteomes" id="UP000749559">
    <property type="component" value="Unassembled WGS sequence"/>
</dbReference>
<dbReference type="EC" id="3.2.1.143" evidence="2"/>
<dbReference type="GO" id="GO:0006282">
    <property type="term" value="P:regulation of DNA repair"/>
    <property type="evidence" value="ECO:0007669"/>
    <property type="project" value="InterPro"/>
</dbReference>
<comment type="similarity">
    <text evidence="1">Belongs to the poly(ADP-ribose) glycohydrolase family.</text>
</comment>
<dbReference type="GO" id="GO:0009225">
    <property type="term" value="P:nucleotide-sugar metabolic process"/>
    <property type="evidence" value="ECO:0007669"/>
    <property type="project" value="TreeGrafter"/>
</dbReference>
<evidence type="ECO:0000256" key="6">
    <source>
        <dbReference type="SAM" id="MobiDB-lite"/>
    </source>
</evidence>
<evidence type="ECO:0000259" key="8">
    <source>
        <dbReference type="Pfam" id="PF20811"/>
    </source>
</evidence>
<gene>
    <name evidence="9" type="ORF">OFUS_LOCUS19231</name>
</gene>
<dbReference type="Pfam" id="PF05028">
    <property type="entry name" value="PARG_cat_C"/>
    <property type="match status" value="1"/>
</dbReference>
<reference evidence="9" key="1">
    <citation type="submission" date="2022-03" db="EMBL/GenBank/DDBJ databases">
        <authorList>
            <person name="Martin C."/>
        </authorList>
    </citation>
    <scope>NUCLEOTIDE SEQUENCE</scope>
</reference>
<dbReference type="EMBL" id="CAIIXF020000009">
    <property type="protein sequence ID" value="CAH1794555.1"/>
    <property type="molecule type" value="Genomic_DNA"/>
</dbReference>
<feature type="compositionally biased region" description="Polar residues" evidence="6">
    <location>
        <begin position="671"/>
        <end position="689"/>
    </location>
</feature>
<dbReference type="OrthoDB" id="1937899at2759"/>
<dbReference type="InterPro" id="IPR046372">
    <property type="entry name" value="PARG_cat_C"/>
</dbReference>
<feature type="binding site" evidence="5">
    <location>
        <position position="420"/>
    </location>
    <ligand>
        <name>substrate</name>
    </ligand>
</feature>
<dbReference type="PANTHER" id="PTHR12837">
    <property type="entry name" value="POLY ADP-RIBOSE GLYCOHYDROLASE"/>
    <property type="match status" value="1"/>
</dbReference>
<evidence type="ECO:0000256" key="5">
    <source>
        <dbReference type="PIRSR" id="PIRSR607724-2"/>
    </source>
</evidence>
<keyword evidence="3" id="KW-0378">Hydrolase</keyword>
<feature type="domain" description="PARG catalytic Macro" evidence="7">
    <location>
        <begin position="372"/>
        <end position="575"/>
    </location>
</feature>
<dbReference type="GO" id="GO:1990966">
    <property type="term" value="P:ATP generation from poly-ADP-D-ribose"/>
    <property type="evidence" value="ECO:0007669"/>
    <property type="project" value="TreeGrafter"/>
</dbReference>
<feature type="region of interest" description="Disordered" evidence="6">
    <location>
        <begin position="71"/>
        <end position="123"/>
    </location>
</feature>
<evidence type="ECO:0000313" key="9">
    <source>
        <dbReference type="EMBL" id="CAH1794555.1"/>
    </source>
</evidence>
<dbReference type="PANTHER" id="PTHR12837:SF15">
    <property type="entry name" value="POLY(ADP-RIBOSE) GLYCOHYDROLASE"/>
    <property type="match status" value="1"/>
</dbReference>